<dbReference type="Proteomes" id="UP001464378">
    <property type="component" value="Unassembled WGS sequence"/>
</dbReference>
<evidence type="ECO:0000256" key="1">
    <source>
        <dbReference type="ARBA" id="ARBA00022741"/>
    </source>
</evidence>
<dbReference type="CDD" id="cd09641">
    <property type="entry name" value="Cas3''_I"/>
    <property type="match status" value="1"/>
</dbReference>
<keyword evidence="3" id="KW-0347">Helicase</keyword>
<evidence type="ECO:0000259" key="6">
    <source>
        <dbReference type="PROSITE" id="PS51643"/>
    </source>
</evidence>
<evidence type="ECO:0000256" key="4">
    <source>
        <dbReference type="ARBA" id="ARBA00022840"/>
    </source>
</evidence>
<evidence type="ECO:0000313" key="8">
    <source>
        <dbReference type="Proteomes" id="UP001464378"/>
    </source>
</evidence>
<evidence type="ECO:0000256" key="2">
    <source>
        <dbReference type="ARBA" id="ARBA00022801"/>
    </source>
</evidence>
<dbReference type="InterPro" id="IPR011545">
    <property type="entry name" value="DEAD/DEAH_box_helicase_dom"/>
</dbReference>
<feature type="domain" description="HD Cas3-type" evidence="6">
    <location>
        <begin position="17"/>
        <end position="213"/>
    </location>
</feature>
<keyword evidence="2" id="KW-0378">Hydrolase</keyword>
<dbReference type="InterPro" id="IPR006474">
    <property type="entry name" value="Helicase_Cas3_CRISPR-ass_core"/>
</dbReference>
<dbReference type="NCBIfam" id="TIGR01587">
    <property type="entry name" value="cas3_core"/>
    <property type="match status" value="1"/>
</dbReference>
<dbReference type="Pfam" id="PF00270">
    <property type="entry name" value="DEAD"/>
    <property type="match status" value="1"/>
</dbReference>
<dbReference type="RefSeq" id="WP_349232169.1">
    <property type="nucleotide sequence ID" value="NZ_JBBMFK010000021.1"/>
</dbReference>
<organism evidence="7 8">
    <name type="scientific">Pseudoflavonifractor intestinihominis</name>
    <dbReference type="NCBI Taxonomy" id="3133171"/>
    <lineage>
        <taxon>Bacteria</taxon>
        <taxon>Bacillati</taxon>
        <taxon>Bacillota</taxon>
        <taxon>Clostridia</taxon>
        <taxon>Eubacteriales</taxon>
        <taxon>Oscillospiraceae</taxon>
        <taxon>Pseudoflavonifractor</taxon>
    </lineage>
</organism>
<accession>A0ABV1EAA3</accession>
<gene>
    <name evidence="7" type="primary">cas3</name>
    <name evidence="7" type="ORF">WMO64_12225</name>
</gene>
<dbReference type="NCBIfam" id="TIGR01596">
    <property type="entry name" value="cas3_HD"/>
    <property type="match status" value="1"/>
</dbReference>
<sequence length="804" mass="88869">MKTHLIAHTITSPDGSQPPLVQTLAEHSRNTARLCAAICRPLGLEKLGALTGWLHDMGEAAQPVQEHIRQQTGEKPNHSAAGMRWLWEQTAGQSDSVRLAGQMAALAIGCHHSGRCDYLSPDGSRPWLERMDTRQAQALYGESVDAFFSDCCTRQEMESLIQAAALEVAALYKRSKTILPKGEDRQQRQDALQFGLGLAQRFLFSALVDADWTDTASFMGRTPLPPFPSDRQRQATWDLLSGRMERFIRSMEARRPIDLLRQEISGQCLAAAEHLPAGIYRLCVPTGGGKTYSALRFCVETARRQNARRLFYFAPYKSITRQNADNIRRALGAEYVLEHHSDVLFEPDQQDQRERWLALSQRWQGSPVICTTMVQLLDALFAAPRQNVRRLAALAGSVLLLDEVQALPLRHTCLLTLALNTLPHLFGCTVLLCTATQPDLTQVPYPLQFSPDRDLVPDYQARFQQFRRTRVIPPAVQGEQLLPAIADFVAGLLRENRSILVVLNTKGTVNRLFDALAPLMPPDCPLFCLTTYLCQQHRDDVLAQVTRRLGDGLPLVCISTQLIEAGVDLSFDCVVRDLTGLPSIVQAAGRCNRHGDDGCRPVYLIECAGEYLDALPEIHDGREITRALLAQLPPGADLLSPQVIQMYYQRCYSGPRRRLDMQYPVSPGGCAATTMVDLLSSNLRGVQAFLEQGRRPERLKDLCQAFGTAEAAFEAIPDETVPVLVPYGGGKGKLLRLQSAGGTPSLLRELQPYTVSLSPSQCQRLGTALYPVLDGAALALREPYYDSAHKGLSFTPGGMAALVL</sequence>
<dbReference type="CDD" id="cd17930">
    <property type="entry name" value="DEXHc_cas3"/>
    <property type="match status" value="1"/>
</dbReference>
<protein>
    <submittedName>
        <fullName evidence="7">CRISPR-associated helicase Cas3</fullName>
    </submittedName>
</protein>
<keyword evidence="5" id="KW-0051">Antiviral defense</keyword>
<evidence type="ECO:0000256" key="3">
    <source>
        <dbReference type="ARBA" id="ARBA00022806"/>
    </source>
</evidence>
<evidence type="ECO:0000313" key="7">
    <source>
        <dbReference type="EMBL" id="MEQ2444230.1"/>
    </source>
</evidence>
<keyword evidence="1" id="KW-0547">Nucleotide-binding</keyword>
<dbReference type="InterPro" id="IPR006483">
    <property type="entry name" value="CRISPR-assoc_Cas3_HD"/>
</dbReference>
<dbReference type="EMBL" id="JBBMFK010000021">
    <property type="protein sequence ID" value="MEQ2444230.1"/>
    <property type="molecule type" value="Genomic_DNA"/>
</dbReference>
<proteinExistence type="predicted"/>
<dbReference type="SUPFAM" id="SSF52540">
    <property type="entry name" value="P-loop containing nucleoside triphosphate hydrolases"/>
    <property type="match status" value="1"/>
</dbReference>
<dbReference type="Pfam" id="PF22590">
    <property type="entry name" value="Cas3-like_C_2"/>
    <property type="match status" value="1"/>
</dbReference>
<reference evidence="7 8" key="1">
    <citation type="submission" date="2024-03" db="EMBL/GenBank/DDBJ databases">
        <title>Human intestinal bacterial collection.</title>
        <authorList>
            <person name="Pauvert C."/>
            <person name="Hitch T.C.A."/>
            <person name="Clavel T."/>
        </authorList>
    </citation>
    <scope>NUCLEOTIDE SEQUENCE [LARGE SCALE GENOMIC DNA]</scope>
    <source>
        <strain evidence="7 8">CLA-AP-H29</strain>
    </source>
</reference>
<dbReference type="PROSITE" id="PS51643">
    <property type="entry name" value="HD_CAS3"/>
    <property type="match status" value="1"/>
</dbReference>
<comment type="caution">
    <text evidence="7">The sequence shown here is derived from an EMBL/GenBank/DDBJ whole genome shotgun (WGS) entry which is preliminary data.</text>
</comment>
<dbReference type="Gene3D" id="3.40.50.300">
    <property type="entry name" value="P-loop containing nucleotide triphosphate hydrolases"/>
    <property type="match status" value="2"/>
</dbReference>
<evidence type="ECO:0000256" key="5">
    <source>
        <dbReference type="ARBA" id="ARBA00023118"/>
    </source>
</evidence>
<dbReference type="InterPro" id="IPR054712">
    <property type="entry name" value="Cas3-like_dom"/>
</dbReference>
<name>A0ABV1EAA3_9FIRM</name>
<keyword evidence="8" id="KW-1185">Reference proteome</keyword>
<keyword evidence="4" id="KW-0067">ATP-binding</keyword>
<dbReference type="InterPro" id="IPR027417">
    <property type="entry name" value="P-loop_NTPase"/>
</dbReference>